<dbReference type="Pfam" id="PF00440">
    <property type="entry name" value="TetR_N"/>
    <property type="match status" value="1"/>
</dbReference>
<dbReference type="Gene3D" id="1.10.357.10">
    <property type="entry name" value="Tetracycline Repressor, domain 2"/>
    <property type="match status" value="1"/>
</dbReference>
<name>A0A7W9DXN9_9SPHI</name>
<keyword evidence="2 4" id="KW-0238">DNA-binding</keyword>
<dbReference type="PANTHER" id="PTHR47506">
    <property type="entry name" value="TRANSCRIPTIONAL REGULATORY PROTEIN"/>
    <property type="match status" value="1"/>
</dbReference>
<accession>A0A7W9DXN9</accession>
<evidence type="ECO:0000256" key="1">
    <source>
        <dbReference type="ARBA" id="ARBA00023015"/>
    </source>
</evidence>
<feature type="domain" description="HTH tetR-type" evidence="5">
    <location>
        <begin position="5"/>
        <end position="65"/>
    </location>
</feature>
<dbReference type="Proteomes" id="UP000537204">
    <property type="component" value="Unassembled WGS sequence"/>
</dbReference>
<keyword evidence="1" id="KW-0805">Transcription regulation</keyword>
<dbReference type="InterPro" id="IPR009057">
    <property type="entry name" value="Homeodomain-like_sf"/>
</dbReference>
<sequence>MFKAELTRIEILRKSFDLIYKNGYQATSIDEILATTKVTKGAFYYHFKSREEMGMALISDVMHKELWPAVKKSISTTKDFRKNLYKMLRNLLIEHPVLTCEYGCPSVNLIQEMAPLHEHFRKALKKNLSEWQKVIEEEIVRAQSAGQLSADHDSQNIALYVITLYHGARNMGKVLGKAYYMTFLGEFDNYLHSLK</sequence>
<dbReference type="InterPro" id="IPR036271">
    <property type="entry name" value="Tet_transcr_reg_TetR-rel_C_sf"/>
</dbReference>
<evidence type="ECO:0000256" key="4">
    <source>
        <dbReference type="PROSITE-ProRule" id="PRU00335"/>
    </source>
</evidence>
<dbReference type="SUPFAM" id="SSF46689">
    <property type="entry name" value="Homeodomain-like"/>
    <property type="match status" value="1"/>
</dbReference>
<gene>
    <name evidence="6" type="ORF">HDE68_000244</name>
</gene>
<dbReference type="SUPFAM" id="SSF48498">
    <property type="entry name" value="Tetracyclin repressor-like, C-terminal domain"/>
    <property type="match status" value="1"/>
</dbReference>
<evidence type="ECO:0000259" key="5">
    <source>
        <dbReference type="PROSITE" id="PS50977"/>
    </source>
</evidence>
<organism evidence="6 7">
    <name type="scientific">Pedobacter cryoconitis</name>
    <dbReference type="NCBI Taxonomy" id="188932"/>
    <lineage>
        <taxon>Bacteria</taxon>
        <taxon>Pseudomonadati</taxon>
        <taxon>Bacteroidota</taxon>
        <taxon>Sphingobacteriia</taxon>
        <taxon>Sphingobacteriales</taxon>
        <taxon>Sphingobacteriaceae</taxon>
        <taxon>Pedobacter</taxon>
    </lineage>
</organism>
<dbReference type="InterPro" id="IPR001647">
    <property type="entry name" value="HTH_TetR"/>
</dbReference>
<proteinExistence type="predicted"/>
<feature type="DNA-binding region" description="H-T-H motif" evidence="4">
    <location>
        <begin position="28"/>
        <end position="47"/>
    </location>
</feature>
<dbReference type="GO" id="GO:0003677">
    <property type="term" value="F:DNA binding"/>
    <property type="evidence" value="ECO:0007669"/>
    <property type="project" value="UniProtKB-UniRule"/>
</dbReference>
<protein>
    <submittedName>
        <fullName evidence="6">AcrR family transcriptional regulator</fullName>
    </submittedName>
</protein>
<evidence type="ECO:0000313" key="7">
    <source>
        <dbReference type="Proteomes" id="UP000537204"/>
    </source>
</evidence>
<dbReference type="EMBL" id="JACHCE010000001">
    <property type="protein sequence ID" value="MBB5634359.1"/>
    <property type="molecule type" value="Genomic_DNA"/>
</dbReference>
<evidence type="ECO:0000313" key="6">
    <source>
        <dbReference type="EMBL" id="MBB5634359.1"/>
    </source>
</evidence>
<dbReference type="Pfam" id="PF16925">
    <property type="entry name" value="TetR_C_13"/>
    <property type="match status" value="1"/>
</dbReference>
<evidence type="ECO:0000256" key="2">
    <source>
        <dbReference type="ARBA" id="ARBA00023125"/>
    </source>
</evidence>
<dbReference type="PROSITE" id="PS50977">
    <property type="entry name" value="HTH_TETR_2"/>
    <property type="match status" value="1"/>
</dbReference>
<dbReference type="InterPro" id="IPR011075">
    <property type="entry name" value="TetR_C"/>
</dbReference>
<keyword evidence="3" id="KW-0804">Transcription</keyword>
<dbReference type="AlphaFoldDB" id="A0A7W9DXN9"/>
<evidence type="ECO:0000256" key="3">
    <source>
        <dbReference type="ARBA" id="ARBA00023163"/>
    </source>
</evidence>
<dbReference type="PRINTS" id="PR00455">
    <property type="entry name" value="HTHTETR"/>
</dbReference>
<reference evidence="6 7" key="1">
    <citation type="submission" date="2020-08" db="EMBL/GenBank/DDBJ databases">
        <title>Genomic Encyclopedia of Type Strains, Phase IV (KMG-V): Genome sequencing to study the core and pangenomes of soil and plant-associated prokaryotes.</title>
        <authorList>
            <person name="Whitman W."/>
        </authorList>
    </citation>
    <scope>NUCLEOTIDE SEQUENCE [LARGE SCALE GENOMIC DNA]</scope>
    <source>
        <strain evidence="6 7">S3M1</strain>
    </source>
</reference>
<comment type="caution">
    <text evidence="6">The sequence shown here is derived from an EMBL/GenBank/DDBJ whole genome shotgun (WGS) entry which is preliminary data.</text>
</comment>
<dbReference type="PANTHER" id="PTHR47506:SF6">
    <property type="entry name" value="HTH-TYPE TRANSCRIPTIONAL REPRESSOR NEMR"/>
    <property type="match status" value="1"/>
</dbReference>